<feature type="compositionally biased region" description="Basic residues" evidence="1">
    <location>
        <begin position="19"/>
        <end position="28"/>
    </location>
</feature>
<evidence type="ECO:0000313" key="2">
    <source>
        <dbReference type="EMBL" id="RSH84197.1"/>
    </source>
</evidence>
<comment type="caution">
    <text evidence="2">The sequence shown here is derived from an EMBL/GenBank/DDBJ whole genome shotgun (WGS) entry which is preliminary data.</text>
</comment>
<evidence type="ECO:0000256" key="1">
    <source>
        <dbReference type="SAM" id="MobiDB-lite"/>
    </source>
</evidence>
<sequence length="192" mass="20980">MRETLPSTALLSAQESHERRRASLRNRHPVNPIPAQSAATDPRTQQPRQQEGNVTLQGQSSMPPPPTPEAPEAPPSKRVAAPSHSHVTSQRQHLDAAPQPDADMAVPKDGVDSGPKTADQRSIGERLVALVDDMARKTLAIIVRRDAVCQELLGNDLTDEEKVDLCEMFAEHIGGPLEEAHGQFRSVFKNDE</sequence>
<dbReference type="AlphaFoldDB" id="A0A427XZF8"/>
<keyword evidence="3" id="KW-1185">Reference proteome</keyword>
<reference evidence="2 3" key="1">
    <citation type="submission" date="2018-11" db="EMBL/GenBank/DDBJ databases">
        <title>Genome sequence of Apiotrichum porosum DSM 27194.</title>
        <authorList>
            <person name="Aliyu H."/>
            <person name="Gorte O."/>
            <person name="Ochsenreither K."/>
        </authorList>
    </citation>
    <scope>NUCLEOTIDE SEQUENCE [LARGE SCALE GENOMIC DNA]</scope>
    <source>
        <strain evidence="2 3">DSM 27194</strain>
    </source>
</reference>
<dbReference type="Proteomes" id="UP000279236">
    <property type="component" value="Unassembled WGS sequence"/>
</dbReference>
<feature type="compositionally biased region" description="Polar residues" evidence="1">
    <location>
        <begin position="1"/>
        <end position="14"/>
    </location>
</feature>
<name>A0A427XZF8_9TREE</name>
<protein>
    <submittedName>
        <fullName evidence="2">Uncharacterized protein</fullName>
    </submittedName>
</protein>
<accession>A0A427XZF8</accession>
<organism evidence="2 3">
    <name type="scientific">Apiotrichum porosum</name>
    <dbReference type="NCBI Taxonomy" id="105984"/>
    <lineage>
        <taxon>Eukaryota</taxon>
        <taxon>Fungi</taxon>
        <taxon>Dikarya</taxon>
        <taxon>Basidiomycota</taxon>
        <taxon>Agaricomycotina</taxon>
        <taxon>Tremellomycetes</taxon>
        <taxon>Trichosporonales</taxon>
        <taxon>Trichosporonaceae</taxon>
        <taxon>Apiotrichum</taxon>
    </lineage>
</organism>
<evidence type="ECO:0000313" key="3">
    <source>
        <dbReference type="Proteomes" id="UP000279236"/>
    </source>
</evidence>
<proteinExistence type="predicted"/>
<feature type="compositionally biased region" description="Pro residues" evidence="1">
    <location>
        <begin position="62"/>
        <end position="74"/>
    </location>
</feature>
<feature type="compositionally biased region" description="Polar residues" evidence="1">
    <location>
        <begin position="37"/>
        <end position="61"/>
    </location>
</feature>
<gene>
    <name evidence="2" type="ORF">EHS24_005706</name>
</gene>
<dbReference type="RefSeq" id="XP_028477645.1">
    <property type="nucleotide sequence ID" value="XM_028621193.1"/>
</dbReference>
<dbReference type="EMBL" id="RSCE01000003">
    <property type="protein sequence ID" value="RSH84197.1"/>
    <property type="molecule type" value="Genomic_DNA"/>
</dbReference>
<dbReference type="GeneID" id="39590249"/>
<feature type="region of interest" description="Disordered" evidence="1">
    <location>
        <begin position="1"/>
        <end position="120"/>
    </location>
</feature>